<evidence type="ECO:0008006" key="3">
    <source>
        <dbReference type="Google" id="ProtNLM"/>
    </source>
</evidence>
<sequence length="174" mass="20262">MSVYKCYDCNQVLCRDCSRKHGNMGKYSKHLMQLISDSFILNCKFYLEDNIYGSRLIRDIKCLPDGEVVVTVYNEGSPELLVFSISGKRRHQIHLDNIPRTMDVVDKNTVSVLMKNDSVAIVDIQQNHVQYIRNSVMPYSSGTFMYIENEFYIGYEYDVFVLDMSGKLKRSFYT</sequence>
<dbReference type="EMBL" id="CAJPWZ010000105">
    <property type="protein sequence ID" value="CAG2185895.1"/>
    <property type="molecule type" value="Genomic_DNA"/>
</dbReference>
<gene>
    <name evidence="1" type="ORF">MEDL_1476</name>
</gene>
<dbReference type="AlphaFoldDB" id="A0A8S3PRQ4"/>
<name>A0A8S3PRQ4_MYTED</name>
<accession>A0A8S3PRQ4</accession>
<organism evidence="1 2">
    <name type="scientific">Mytilus edulis</name>
    <name type="common">Blue mussel</name>
    <dbReference type="NCBI Taxonomy" id="6550"/>
    <lineage>
        <taxon>Eukaryota</taxon>
        <taxon>Metazoa</taxon>
        <taxon>Spiralia</taxon>
        <taxon>Lophotrochozoa</taxon>
        <taxon>Mollusca</taxon>
        <taxon>Bivalvia</taxon>
        <taxon>Autobranchia</taxon>
        <taxon>Pteriomorphia</taxon>
        <taxon>Mytilida</taxon>
        <taxon>Mytiloidea</taxon>
        <taxon>Mytilidae</taxon>
        <taxon>Mytilinae</taxon>
        <taxon>Mytilus</taxon>
    </lineage>
</organism>
<keyword evidence="2" id="KW-1185">Reference proteome</keyword>
<proteinExistence type="predicted"/>
<evidence type="ECO:0000313" key="1">
    <source>
        <dbReference type="EMBL" id="CAG2185895.1"/>
    </source>
</evidence>
<dbReference type="SUPFAM" id="SSF101898">
    <property type="entry name" value="NHL repeat"/>
    <property type="match status" value="1"/>
</dbReference>
<dbReference type="OrthoDB" id="10402522at2759"/>
<dbReference type="Proteomes" id="UP000683360">
    <property type="component" value="Unassembled WGS sequence"/>
</dbReference>
<evidence type="ECO:0000313" key="2">
    <source>
        <dbReference type="Proteomes" id="UP000683360"/>
    </source>
</evidence>
<protein>
    <recommendedName>
        <fullName evidence="3">B box-type domain-containing protein</fullName>
    </recommendedName>
</protein>
<comment type="caution">
    <text evidence="1">The sequence shown here is derived from an EMBL/GenBank/DDBJ whole genome shotgun (WGS) entry which is preliminary data.</text>
</comment>
<reference evidence="1" key="1">
    <citation type="submission" date="2021-03" db="EMBL/GenBank/DDBJ databases">
        <authorList>
            <person name="Bekaert M."/>
        </authorList>
    </citation>
    <scope>NUCLEOTIDE SEQUENCE</scope>
</reference>